<feature type="compositionally biased region" description="Basic and acidic residues" evidence="2">
    <location>
        <begin position="145"/>
        <end position="158"/>
    </location>
</feature>
<dbReference type="GeneID" id="56440134"/>
<evidence type="ECO:0008006" key="6">
    <source>
        <dbReference type="Google" id="ProtNLM"/>
    </source>
</evidence>
<reference evidence="4 5" key="1">
    <citation type="journal article" date="2010" name="PLoS ONE">
        <title>The complete genome sequence of the pathogenic intestinal spirochete Brachyspira pilosicoli and comparison with other Brachyspira genomes.</title>
        <authorList>
            <person name="Wanchanthuek P."/>
            <person name="Bellgard M.I."/>
            <person name="La T."/>
            <person name="Ryan K."/>
            <person name="Moolhuijzen P."/>
            <person name="Chapman B."/>
            <person name="Black M."/>
            <person name="Schibeci D."/>
            <person name="Hunter A."/>
            <person name="Barrero R."/>
            <person name="Phillips N.D."/>
            <person name="Hampson D.J."/>
        </authorList>
    </citation>
    <scope>NUCLEOTIDE SEQUENCE [LARGE SCALE GENOMIC DNA]</scope>
    <source>
        <strain evidence="5">ATCC BAA-1826 / 95/1000</strain>
    </source>
</reference>
<feature type="transmembrane region" description="Helical" evidence="3">
    <location>
        <begin position="441"/>
        <end position="462"/>
    </location>
</feature>
<feature type="compositionally biased region" description="Basic and acidic residues" evidence="2">
    <location>
        <begin position="52"/>
        <end position="67"/>
    </location>
</feature>
<evidence type="ECO:0000313" key="5">
    <source>
        <dbReference type="Proteomes" id="UP000000332"/>
    </source>
</evidence>
<proteinExistence type="predicted"/>
<name>D8IEI2_BRAP9</name>
<feature type="compositionally biased region" description="Low complexity" evidence="2">
    <location>
        <begin position="68"/>
        <end position="94"/>
    </location>
</feature>
<feature type="compositionally biased region" description="Pro residues" evidence="2">
    <location>
        <begin position="583"/>
        <end position="596"/>
    </location>
</feature>
<dbReference type="RefSeq" id="WP_013244505.1">
    <property type="nucleotide sequence ID" value="NC_014330.1"/>
</dbReference>
<evidence type="ECO:0000256" key="3">
    <source>
        <dbReference type="SAM" id="Phobius"/>
    </source>
</evidence>
<dbReference type="KEGG" id="bpo:BP951000_1573"/>
<dbReference type="EMBL" id="CP002025">
    <property type="protein sequence ID" value="ADK31555.1"/>
    <property type="molecule type" value="Genomic_DNA"/>
</dbReference>
<keyword evidence="5" id="KW-1185">Reference proteome</keyword>
<protein>
    <recommendedName>
        <fullName evidence="6">LysM domain-containing protein</fullName>
    </recommendedName>
</protein>
<feature type="compositionally biased region" description="Basic and acidic residues" evidence="2">
    <location>
        <begin position="95"/>
        <end position="119"/>
    </location>
</feature>
<dbReference type="InParanoid" id="D8IEI2"/>
<keyword evidence="1" id="KW-0175">Coiled coil</keyword>
<dbReference type="STRING" id="759914.BP951000_1573"/>
<feature type="region of interest" description="Disordered" evidence="2">
    <location>
        <begin position="1"/>
        <end position="121"/>
    </location>
</feature>
<keyword evidence="3" id="KW-0472">Membrane</keyword>
<evidence type="ECO:0000256" key="1">
    <source>
        <dbReference type="SAM" id="Coils"/>
    </source>
</evidence>
<organism evidence="4 5">
    <name type="scientific">Brachyspira pilosicoli (strain ATCC BAA-1826 / 95/1000)</name>
    <dbReference type="NCBI Taxonomy" id="759914"/>
    <lineage>
        <taxon>Bacteria</taxon>
        <taxon>Pseudomonadati</taxon>
        <taxon>Spirochaetota</taxon>
        <taxon>Spirochaetia</taxon>
        <taxon>Brachyspirales</taxon>
        <taxon>Brachyspiraceae</taxon>
        <taxon>Brachyspira</taxon>
    </lineage>
</organism>
<feature type="compositionally biased region" description="Basic and acidic residues" evidence="2">
    <location>
        <begin position="28"/>
        <end position="43"/>
    </location>
</feature>
<feature type="region of interest" description="Disordered" evidence="2">
    <location>
        <begin position="145"/>
        <end position="167"/>
    </location>
</feature>
<dbReference type="AlphaFoldDB" id="D8IEI2"/>
<dbReference type="Proteomes" id="UP000000332">
    <property type="component" value="Chromosome"/>
</dbReference>
<gene>
    <name evidence="4" type="ordered locus">BP951000_1573</name>
</gene>
<evidence type="ECO:0000313" key="4">
    <source>
        <dbReference type="EMBL" id="ADK31555.1"/>
    </source>
</evidence>
<keyword evidence="3" id="KW-1133">Transmembrane helix</keyword>
<dbReference type="HOGENOM" id="CLU_017123_0_0_12"/>
<feature type="coiled-coil region" evidence="1">
    <location>
        <begin position="284"/>
        <end position="314"/>
    </location>
</feature>
<keyword evidence="3" id="KW-0812">Transmembrane</keyword>
<evidence type="ECO:0000256" key="2">
    <source>
        <dbReference type="SAM" id="MobiDB-lite"/>
    </source>
</evidence>
<feature type="region of interest" description="Disordered" evidence="2">
    <location>
        <begin position="572"/>
        <end position="605"/>
    </location>
</feature>
<accession>D8IEI2</accession>
<sequence>MATKKTTNKEEAKKSTAAKKTTTAKKTANKETSAKETKKETAAVKKTASTVKKTDTKEAPKKTEASVKKTSTVKKTTTSAANKETSAKTTLTTKKAADSSIKKTDAKDTTKKTAAETKKTVTPLTSLKKDNTQKTIDNIFKKMATKDDSADKSSKTSKETAFTPLRTSSTIRKIEPIKTTEKPSERESITLLKEAIRAKSKNVSKPIVAKKHLVVTDDKIEEETNKEVDNNIKSNENIFNKTSDIVNNVLNKKENDIILKENTDKPQTLEEVVKKYNFDSFDKYKEDENKDKETEEIKEELEKIKNDIDGIETKTEIEEPKKEETKEKVTYTKGDIFKNKKVVLPTTIQQISNEEPTFNQEEMDKAIENAVEIDDDTPVEAYQNYSNKKLKELEEKDIKIIETEEELKTSTVIPEIEKKPVEPYKVPEHSIENDEKKSNKLIPIIGIIIIILGLSFLGFQFLTSKNDNNDDGFYNIVTNENVLSNENINEMTNDYDDLSDISNINAISSNQNNLISNQNNNANKITNNIVTNNTPTNNIVTNNQINKITNDTQAKTNNIQTNTAVVKTNTINTNVTPPKEPELPNPPVIPDPPTPPATQNNNTQNNTVSYIDGNVYKTKWTDTLTSIATKELGDARKWPMIFAANDNIFTDPDKIVFNVNIKIPNDGKKKIEDMNQTEKKNLYDAYMKVADRYIELGKTNMANIVRNAANNIK</sequence>
<dbReference type="eggNOG" id="COG1652">
    <property type="taxonomic scope" value="Bacteria"/>
</dbReference>